<dbReference type="Pfam" id="PF00400">
    <property type="entry name" value="WD40"/>
    <property type="match status" value="2"/>
</dbReference>
<name>A0A162JSJ8_CORFA</name>
<dbReference type="Gene3D" id="2.130.10.10">
    <property type="entry name" value="YVTN repeat-like/Quinoprotein amine dehydrogenase"/>
    <property type="match status" value="2"/>
</dbReference>
<dbReference type="InterPro" id="IPR050687">
    <property type="entry name" value="Dynein_IC"/>
</dbReference>
<feature type="compositionally biased region" description="Polar residues" evidence="6">
    <location>
        <begin position="27"/>
        <end position="38"/>
    </location>
</feature>
<dbReference type="Proteomes" id="UP000076744">
    <property type="component" value="Unassembled WGS sequence"/>
</dbReference>
<dbReference type="GO" id="GO:0045503">
    <property type="term" value="F:dynein light chain binding"/>
    <property type="evidence" value="ECO:0007669"/>
    <property type="project" value="TreeGrafter"/>
</dbReference>
<keyword evidence="8" id="KW-1185">Reference proteome</keyword>
<feature type="compositionally biased region" description="Basic and acidic residues" evidence="6">
    <location>
        <begin position="184"/>
        <end position="196"/>
    </location>
</feature>
<proteinExistence type="predicted"/>
<protein>
    <submittedName>
        <fullName evidence="7">Cytoplasmic dynein 1 intermediate chain 2</fullName>
    </submittedName>
</protein>
<feature type="compositionally biased region" description="Polar residues" evidence="6">
    <location>
        <begin position="159"/>
        <end position="179"/>
    </location>
</feature>
<comment type="subcellular location">
    <subcellularLocation>
        <location evidence="1">Cytoplasm</location>
    </subcellularLocation>
</comment>
<evidence type="ECO:0000256" key="5">
    <source>
        <dbReference type="PROSITE-ProRule" id="PRU00221"/>
    </source>
</evidence>
<dbReference type="InterPro" id="IPR001680">
    <property type="entry name" value="WD40_rpt"/>
</dbReference>
<dbReference type="PROSITE" id="PS50294">
    <property type="entry name" value="WD_REPEATS_REGION"/>
    <property type="match status" value="1"/>
</dbReference>
<reference evidence="7 8" key="1">
    <citation type="journal article" date="2016" name="Genome Biol. Evol.">
        <title>Divergent and convergent evolution of fungal pathogenicity.</title>
        <authorList>
            <person name="Shang Y."/>
            <person name="Xiao G."/>
            <person name="Zheng P."/>
            <person name="Cen K."/>
            <person name="Zhan S."/>
            <person name="Wang C."/>
        </authorList>
    </citation>
    <scope>NUCLEOTIDE SEQUENCE [LARGE SCALE GENOMIC DNA]</scope>
    <source>
        <strain evidence="7 8">ARSEF 2679</strain>
    </source>
</reference>
<feature type="compositionally biased region" description="Polar residues" evidence="6">
    <location>
        <begin position="86"/>
        <end position="101"/>
    </location>
</feature>
<dbReference type="FunFam" id="2.130.10.10:FF:000414">
    <property type="entry name" value="Cytoplasmic dynein intermediate chain"/>
    <property type="match status" value="1"/>
</dbReference>
<gene>
    <name evidence="7" type="ORF">ISF_00023</name>
</gene>
<dbReference type="GeneID" id="30016315"/>
<accession>A0A162JSJ8</accession>
<sequence length="717" mass="77510">MQSRRDEILAKKAKLAELKRQRELRASQASAGRQSMSSPGELVSPTPGRADSRREIESLINSLVGESRPGSTTTGGAASPAPRGSRPNSVLSAGGISSETSEFAAPPSGHSAPVPPPVQLNTVPLTTVYECPPSPVKEVFSYSKGVQTTDGWATPTRPRAQSLQSEQDDAPSSLTSPSKKMSRREREREEELRQKIRDEVEEELRAAKERLADGTEAQQASATNFPIRELTSEELEAVTRSDEFVDFLEQSTKVIERAIDQETYDILTDYSLQGKDLDEDDDETGNTGGRGQTRIKEVAQFYDERWSKKRMISSIDFSPKFSELLLASYTKNPTAPHEPDGLVQVWNTHMHDRPEYVFTAQSDILTAKFSPYHPSLIVGGSYSGQVLLWDTRAKAAPVQKTPLTGFGHAHPIYSVDIVGTQNANNVISCSTDGVVCGWSMDVFAQPQEILELRNPAQAAKVAVEDVSPTCLAFPQTDPTFFLVGSEEGTIFPCHRYDRAGAKAGVDRKVCYRGHTAPVMSVDFHPSRGPVDLGDLVLSSSLDWSVKLWKVRAPGATSTGGGSSSGPGATSTSSGGGGGGSDGYHVRPLIDFVREDVVYDARWSPVKPSVFALVDGAGWLELWDVAKETEEPVSRITPSPRRGDAAARLGLSRSLNKLAWEPNEGRRIATGGIDGCLTVFEVAGGLGGKEGLKNEEWTSVKKLVNRVEAVGVNGAVVV</sequence>
<organism evidence="7 8">
    <name type="scientific">Cordyceps fumosorosea (strain ARSEF 2679)</name>
    <name type="common">Isaria fumosorosea</name>
    <dbReference type="NCBI Taxonomy" id="1081104"/>
    <lineage>
        <taxon>Eukaryota</taxon>
        <taxon>Fungi</taxon>
        <taxon>Dikarya</taxon>
        <taxon>Ascomycota</taxon>
        <taxon>Pezizomycotina</taxon>
        <taxon>Sordariomycetes</taxon>
        <taxon>Hypocreomycetidae</taxon>
        <taxon>Hypocreales</taxon>
        <taxon>Cordycipitaceae</taxon>
        <taxon>Cordyceps</taxon>
    </lineage>
</organism>
<evidence type="ECO:0000256" key="6">
    <source>
        <dbReference type="SAM" id="MobiDB-lite"/>
    </source>
</evidence>
<dbReference type="SUPFAM" id="SSF50978">
    <property type="entry name" value="WD40 repeat-like"/>
    <property type="match status" value="1"/>
</dbReference>
<evidence type="ECO:0000256" key="1">
    <source>
        <dbReference type="ARBA" id="ARBA00004496"/>
    </source>
</evidence>
<keyword evidence="4" id="KW-0677">Repeat</keyword>
<dbReference type="OrthoDB" id="366230at2759"/>
<feature type="region of interest" description="Disordered" evidence="6">
    <location>
        <begin position="142"/>
        <end position="196"/>
    </location>
</feature>
<comment type="caution">
    <text evidence="7">The sequence shown here is derived from an EMBL/GenBank/DDBJ whole genome shotgun (WGS) entry which is preliminary data.</text>
</comment>
<dbReference type="SMART" id="SM00320">
    <property type="entry name" value="WD40"/>
    <property type="match status" value="5"/>
</dbReference>
<dbReference type="GO" id="GO:0005868">
    <property type="term" value="C:cytoplasmic dynein complex"/>
    <property type="evidence" value="ECO:0007669"/>
    <property type="project" value="TreeGrafter"/>
</dbReference>
<keyword evidence="3 5" id="KW-0853">WD repeat</keyword>
<dbReference type="GO" id="GO:0010970">
    <property type="term" value="P:transport along microtubule"/>
    <property type="evidence" value="ECO:0007669"/>
    <property type="project" value="TreeGrafter"/>
</dbReference>
<dbReference type="GO" id="GO:0045504">
    <property type="term" value="F:dynein heavy chain binding"/>
    <property type="evidence" value="ECO:0007669"/>
    <property type="project" value="TreeGrafter"/>
</dbReference>
<dbReference type="PANTHER" id="PTHR12442">
    <property type="entry name" value="DYNEIN INTERMEDIATE CHAIN"/>
    <property type="match status" value="1"/>
</dbReference>
<feature type="region of interest" description="Disordered" evidence="6">
    <location>
        <begin position="554"/>
        <end position="579"/>
    </location>
</feature>
<dbReference type="STRING" id="1081104.A0A162JSJ8"/>
<evidence type="ECO:0000313" key="7">
    <source>
        <dbReference type="EMBL" id="OAA73122.1"/>
    </source>
</evidence>
<evidence type="ECO:0000313" key="8">
    <source>
        <dbReference type="Proteomes" id="UP000076744"/>
    </source>
</evidence>
<dbReference type="RefSeq" id="XP_018708080.1">
    <property type="nucleotide sequence ID" value="XM_018843630.1"/>
</dbReference>
<dbReference type="AlphaFoldDB" id="A0A162JSJ8"/>
<evidence type="ECO:0000256" key="3">
    <source>
        <dbReference type="ARBA" id="ARBA00022574"/>
    </source>
</evidence>
<evidence type="ECO:0000256" key="4">
    <source>
        <dbReference type="ARBA" id="ARBA00022737"/>
    </source>
</evidence>
<feature type="repeat" description="WD" evidence="5">
    <location>
        <begin position="511"/>
        <end position="558"/>
    </location>
</feature>
<dbReference type="GO" id="GO:0005737">
    <property type="term" value="C:cytoplasm"/>
    <property type="evidence" value="ECO:0007669"/>
    <property type="project" value="UniProtKB-SubCell"/>
</dbReference>
<dbReference type="PANTHER" id="PTHR12442:SF22">
    <property type="entry name" value="CYTOPLASMIC DYNEIN 1 INTERMEDIATE CHAIN-RELATED"/>
    <property type="match status" value="1"/>
</dbReference>
<dbReference type="InterPro" id="IPR015943">
    <property type="entry name" value="WD40/YVTN_repeat-like_dom_sf"/>
</dbReference>
<dbReference type="EMBL" id="AZHB01000001">
    <property type="protein sequence ID" value="OAA73122.1"/>
    <property type="molecule type" value="Genomic_DNA"/>
</dbReference>
<dbReference type="InterPro" id="IPR036322">
    <property type="entry name" value="WD40_repeat_dom_sf"/>
</dbReference>
<feature type="region of interest" description="Disordered" evidence="6">
    <location>
        <begin position="19"/>
        <end position="120"/>
    </location>
</feature>
<keyword evidence="2" id="KW-0963">Cytoplasm</keyword>
<dbReference type="PROSITE" id="PS50082">
    <property type="entry name" value="WD_REPEATS_2"/>
    <property type="match status" value="1"/>
</dbReference>
<evidence type="ECO:0000256" key="2">
    <source>
        <dbReference type="ARBA" id="ARBA00022490"/>
    </source>
</evidence>